<evidence type="ECO:0000256" key="5">
    <source>
        <dbReference type="ARBA" id="ARBA00022801"/>
    </source>
</evidence>
<feature type="domain" description="PA14" evidence="11">
    <location>
        <begin position="406"/>
        <end position="559"/>
    </location>
</feature>
<dbReference type="InterPro" id="IPR036881">
    <property type="entry name" value="Glyco_hydro_3_C_sf"/>
</dbReference>
<dbReference type="GO" id="GO:0008422">
    <property type="term" value="F:beta-glucosidase activity"/>
    <property type="evidence" value="ECO:0007669"/>
    <property type="project" value="UniProtKB-EC"/>
</dbReference>
<dbReference type="Pfam" id="PF01915">
    <property type="entry name" value="Glyco_hydro_3_C"/>
    <property type="match status" value="1"/>
</dbReference>
<evidence type="ECO:0000256" key="3">
    <source>
        <dbReference type="ARBA" id="ARBA00005336"/>
    </source>
</evidence>
<dbReference type="InterPro" id="IPR017853">
    <property type="entry name" value="GH"/>
</dbReference>
<evidence type="ECO:0000256" key="9">
    <source>
        <dbReference type="ARBA" id="ARBA00023326"/>
    </source>
</evidence>
<comment type="similarity">
    <text evidence="3 10">Belongs to the glycosyl hydrolase 3 family.</text>
</comment>
<dbReference type="SMART" id="SM01217">
    <property type="entry name" value="Fn3_like"/>
    <property type="match status" value="1"/>
</dbReference>
<evidence type="ECO:0000313" key="12">
    <source>
        <dbReference type="EMBL" id="KAG5661723.1"/>
    </source>
</evidence>
<dbReference type="Gene3D" id="3.40.50.1700">
    <property type="entry name" value="Glycoside hydrolase family 3 C-terminal domain"/>
    <property type="match status" value="1"/>
</dbReference>
<dbReference type="FunFam" id="2.60.40.10:FF:000495">
    <property type="entry name" value="Periplasmic beta-glucosidase"/>
    <property type="match status" value="1"/>
</dbReference>
<comment type="catalytic activity">
    <reaction evidence="1 10">
        <text>Hydrolysis of terminal, non-reducing beta-D-glucosyl residues with release of beta-D-glucose.</text>
        <dbReference type="EC" id="3.2.1.21"/>
    </reaction>
</comment>
<evidence type="ECO:0000256" key="7">
    <source>
        <dbReference type="ARBA" id="ARBA00023277"/>
    </source>
</evidence>
<dbReference type="PANTHER" id="PTHR42715">
    <property type="entry name" value="BETA-GLUCOSIDASE"/>
    <property type="match status" value="1"/>
</dbReference>
<dbReference type="EC" id="3.2.1.21" evidence="4 10"/>
<dbReference type="InterPro" id="IPR001764">
    <property type="entry name" value="Glyco_hydro_3_N"/>
</dbReference>
<keyword evidence="13" id="KW-1185">Reference proteome</keyword>
<evidence type="ECO:0000313" key="13">
    <source>
        <dbReference type="Proteomes" id="UP000782241"/>
    </source>
</evidence>
<dbReference type="GO" id="GO:0009251">
    <property type="term" value="P:glucan catabolic process"/>
    <property type="evidence" value="ECO:0007669"/>
    <property type="project" value="TreeGrafter"/>
</dbReference>
<dbReference type="InterPro" id="IPR037524">
    <property type="entry name" value="PA14/GLEYA"/>
</dbReference>
<keyword evidence="9 10" id="KW-0624">Polysaccharide degradation</keyword>
<evidence type="ECO:0000259" key="11">
    <source>
        <dbReference type="PROSITE" id="PS51820"/>
    </source>
</evidence>
<keyword evidence="8 10" id="KW-0326">Glycosidase</keyword>
<evidence type="ECO:0000256" key="8">
    <source>
        <dbReference type="ARBA" id="ARBA00023295"/>
    </source>
</evidence>
<dbReference type="EMBL" id="JAGPUO010000006">
    <property type="protein sequence ID" value="KAG5661723.1"/>
    <property type="molecule type" value="Genomic_DNA"/>
</dbReference>
<dbReference type="InterPro" id="IPR036962">
    <property type="entry name" value="Glyco_hydro_3_N_sf"/>
</dbReference>
<dbReference type="InterPro" id="IPR050288">
    <property type="entry name" value="Cellulose_deg_GH3"/>
</dbReference>
<dbReference type="SUPFAM" id="SSF52279">
    <property type="entry name" value="Beta-D-glucan exohydrolase, C-terminal domain"/>
    <property type="match status" value="1"/>
</dbReference>
<proteinExistence type="inferred from homology"/>
<comment type="caution">
    <text evidence="12">The sequence shown here is derived from an EMBL/GenBank/DDBJ whole genome shotgun (WGS) entry which is preliminary data.</text>
</comment>
<evidence type="ECO:0000256" key="2">
    <source>
        <dbReference type="ARBA" id="ARBA00004987"/>
    </source>
</evidence>
<name>A0A9P7KTA8_9HYPO</name>
<comment type="pathway">
    <text evidence="2 10">Glycan metabolism; cellulose degradation.</text>
</comment>
<reference evidence="12" key="1">
    <citation type="submission" date="2021-04" db="EMBL/GenBank/DDBJ databases">
        <title>Draft genome of Fusarium avenaceum strain F156N33, isolated from an atmospheric sample in Virginia.</title>
        <authorList>
            <person name="Yang S."/>
            <person name="Vinatzer B.A."/>
            <person name="Coleman J."/>
        </authorList>
    </citation>
    <scope>NUCLEOTIDE SEQUENCE</scope>
    <source>
        <strain evidence="12">F156N33</strain>
    </source>
</reference>
<evidence type="ECO:0000256" key="4">
    <source>
        <dbReference type="ARBA" id="ARBA00012744"/>
    </source>
</evidence>
<dbReference type="PRINTS" id="PR00133">
    <property type="entry name" value="GLHYDRLASE3"/>
</dbReference>
<evidence type="ECO:0000256" key="6">
    <source>
        <dbReference type="ARBA" id="ARBA00023180"/>
    </source>
</evidence>
<feature type="non-terminal residue" evidence="12">
    <location>
        <position position="1"/>
    </location>
</feature>
<dbReference type="PANTHER" id="PTHR42715:SF27">
    <property type="entry name" value="BETA-GLUCOSIDASE-RELATED"/>
    <property type="match status" value="1"/>
</dbReference>
<dbReference type="Pfam" id="PF14310">
    <property type="entry name" value="Fn3-like"/>
    <property type="match status" value="1"/>
</dbReference>
<dbReference type="AlphaFoldDB" id="A0A9P7KTA8"/>
<dbReference type="PROSITE" id="PS00775">
    <property type="entry name" value="GLYCOSYL_HYDROL_F3"/>
    <property type="match status" value="1"/>
</dbReference>
<protein>
    <recommendedName>
        <fullName evidence="4 10">beta-glucosidase</fullName>
        <ecNumber evidence="4 10">3.2.1.21</ecNumber>
    </recommendedName>
</protein>
<dbReference type="InterPro" id="IPR002772">
    <property type="entry name" value="Glyco_hydro_3_C"/>
</dbReference>
<dbReference type="Gene3D" id="2.60.120.260">
    <property type="entry name" value="Galactose-binding domain-like"/>
    <property type="match status" value="1"/>
</dbReference>
<accession>A0A9P7KTA8</accession>
<evidence type="ECO:0000256" key="10">
    <source>
        <dbReference type="RuleBase" id="RU361161"/>
    </source>
</evidence>
<keyword evidence="7 10" id="KW-0119">Carbohydrate metabolism</keyword>
<keyword evidence="5 10" id="KW-0378">Hydrolase</keyword>
<evidence type="ECO:0000256" key="1">
    <source>
        <dbReference type="ARBA" id="ARBA00000448"/>
    </source>
</evidence>
<dbReference type="InterPro" id="IPR013783">
    <property type="entry name" value="Ig-like_fold"/>
</dbReference>
<dbReference type="Pfam" id="PF00933">
    <property type="entry name" value="Glyco_hydro_3"/>
    <property type="match status" value="1"/>
</dbReference>
<keyword evidence="6" id="KW-0325">Glycoprotein</keyword>
<organism evidence="12 13">
    <name type="scientific">Fusarium avenaceum</name>
    <dbReference type="NCBI Taxonomy" id="40199"/>
    <lineage>
        <taxon>Eukaryota</taxon>
        <taxon>Fungi</taxon>
        <taxon>Dikarya</taxon>
        <taxon>Ascomycota</taxon>
        <taxon>Pezizomycotina</taxon>
        <taxon>Sordariomycetes</taxon>
        <taxon>Hypocreomycetidae</taxon>
        <taxon>Hypocreales</taxon>
        <taxon>Nectriaceae</taxon>
        <taxon>Fusarium</taxon>
        <taxon>Fusarium tricinctum species complex</taxon>
    </lineage>
</organism>
<dbReference type="PROSITE" id="PS51820">
    <property type="entry name" value="PA14"/>
    <property type="match status" value="1"/>
</dbReference>
<dbReference type="SUPFAM" id="SSF51445">
    <property type="entry name" value="(Trans)glycosidases"/>
    <property type="match status" value="1"/>
</dbReference>
<dbReference type="InterPro" id="IPR019800">
    <property type="entry name" value="Glyco_hydro_3_AS"/>
</dbReference>
<sequence>TAMVEKQAFFDTDVDTLLSQLTLEEKIELLSGQGSFKTTSLPAHGIPSITTSDGPHGLRGARKFARVPSILLPSATAMGSTFDVDLMYRIGNLLGDEARCKNVQVLLAPTVCLQRSPLMGRGFEAFAEDPVLSGLTASAYIRGIQDRGVAACIKHYAAHDQSLMSIEDNVRMTERTLRELHLLPFQLAYRYSDPWSIMTSYNKINNVHSSEDPLLLKQILRQEWGFNGLVISDWWGTYSTVESIEAGMDLEMPGPTQFRGKLLSIAVNTRKVSRKAVDTAARNVLNFVKKVTAAAEPWNGDPSAANTPENRALIRRLAADSIVLLKNDSATLPIRAKTGKSYGLIGDHFKYPALSGGGSAEGDPYYAVTPYDAMVEAVGEDNIAYTPGLYTFKFVPFLKNLHQPGTNNHGWWVDIFGENPDDNTGAEPVYQTATDKDLVDVPESLHKFLPHKYFVRARASFTPETSSCFRFGFAVAGKGKVKIDNKDVIDLWSDQPPKTEDTPCFNRLSMERFYDVDIENGKKLDIEVLMVNEDVRGGVGTAFTLAGRLGGYEVLAPQQGLEDAVRIAKSVDVPIVMAGLSSDYESEASDRKDLNLPRAADQLVDAVLNANPNTIVITQAGCPIEMPWVNKTKTLLHAWYGGQETGHAIVDVLFGDVNPAGRLPVTFPRSIKHTPAYLTFGKSDYEILYGEGIFIGHRFYEAVDREPLFYFGYGLSYTKFVYSDLAVPSTFEASEGFEMNISVNVKNVGSDSGAEVVQVYVSDAESSVQRPVKELKAFAKVSLAVGETKPVSLKLSKYAISFWSEEHGQWKAEEGVFEVIIATSAHPENEVMRSSFELPETFLWSGI</sequence>
<dbReference type="Proteomes" id="UP000782241">
    <property type="component" value="Unassembled WGS sequence"/>
</dbReference>
<dbReference type="Gene3D" id="2.60.40.10">
    <property type="entry name" value="Immunoglobulins"/>
    <property type="match status" value="1"/>
</dbReference>
<dbReference type="InterPro" id="IPR026891">
    <property type="entry name" value="Fn3-like"/>
</dbReference>
<gene>
    <name evidence="12" type="ORF">KAF25_003962</name>
</gene>
<dbReference type="Gene3D" id="3.20.20.300">
    <property type="entry name" value="Glycoside hydrolase, family 3, N-terminal domain"/>
    <property type="match status" value="1"/>
</dbReference>